<dbReference type="PANTHER" id="PTHR16305">
    <property type="entry name" value="TESTICULAR SOLUBLE ADENYLYL CYCLASE"/>
    <property type="match status" value="1"/>
</dbReference>
<dbReference type="Gene3D" id="1.10.10.10">
    <property type="entry name" value="Winged helix-like DNA-binding domain superfamily/Winged helix DNA-binding domain"/>
    <property type="match status" value="1"/>
</dbReference>
<proteinExistence type="predicted"/>
<evidence type="ECO:0000313" key="4">
    <source>
        <dbReference type="EMBL" id="QAY73602.1"/>
    </source>
</evidence>
<dbReference type="PRINTS" id="PR00038">
    <property type="entry name" value="HTHLUXR"/>
</dbReference>
<dbReference type="Pfam" id="PF13191">
    <property type="entry name" value="AAA_16"/>
    <property type="match status" value="1"/>
</dbReference>
<accession>A0A4P6FC49</accession>
<dbReference type="GO" id="GO:0005524">
    <property type="term" value="F:ATP binding"/>
    <property type="evidence" value="ECO:0007669"/>
    <property type="project" value="UniProtKB-KW"/>
</dbReference>
<evidence type="ECO:0000259" key="3">
    <source>
        <dbReference type="PROSITE" id="PS50043"/>
    </source>
</evidence>
<dbReference type="SMART" id="SM00421">
    <property type="entry name" value="HTH_LUXR"/>
    <property type="match status" value="1"/>
</dbReference>
<evidence type="ECO:0000313" key="5">
    <source>
        <dbReference type="Proteomes" id="UP000291259"/>
    </source>
</evidence>
<dbReference type="InterPro" id="IPR036388">
    <property type="entry name" value="WH-like_DNA-bd_sf"/>
</dbReference>
<dbReference type="InterPro" id="IPR041664">
    <property type="entry name" value="AAA_16"/>
</dbReference>
<evidence type="ECO:0000256" key="2">
    <source>
        <dbReference type="ARBA" id="ARBA00022840"/>
    </source>
</evidence>
<dbReference type="KEGG" id="agf:ET445_09885"/>
<dbReference type="InterPro" id="IPR027417">
    <property type="entry name" value="P-loop_NTPase"/>
</dbReference>
<dbReference type="PROSITE" id="PS50043">
    <property type="entry name" value="HTH_LUXR_2"/>
    <property type="match status" value="1"/>
</dbReference>
<dbReference type="AlphaFoldDB" id="A0A4P6FC49"/>
<dbReference type="Proteomes" id="UP000291259">
    <property type="component" value="Chromosome"/>
</dbReference>
<dbReference type="PANTHER" id="PTHR16305:SF35">
    <property type="entry name" value="TRANSCRIPTIONAL ACTIVATOR DOMAIN"/>
    <property type="match status" value="1"/>
</dbReference>
<dbReference type="Gene3D" id="3.40.50.300">
    <property type="entry name" value="P-loop containing nucleotide triphosphate hydrolases"/>
    <property type="match status" value="1"/>
</dbReference>
<organism evidence="4 5">
    <name type="scientific">Agromyces protaetiae</name>
    <dbReference type="NCBI Taxonomy" id="2509455"/>
    <lineage>
        <taxon>Bacteria</taxon>
        <taxon>Bacillati</taxon>
        <taxon>Actinomycetota</taxon>
        <taxon>Actinomycetes</taxon>
        <taxon>Micrococcales</taxon>
        <taxon>Microbacteriaceae</taxon>
        <taxon>Agromyces</taxon>
    </lineage>
</organism>
<dbReference type="InterPro" id="IPR016032">
    <property type="entry name" value="Sig_transdc_resp-reg_C-effctor"/>
</dbReference>
<dbReference type="GO" id="GO:0005737">
    <property type="term" value="C:cytoplasm"/>
    <property type="evidence" value="ECO:0007669"/>
    <property type="project" value="TreeGrafter"/>
</dbReference>
<dbReference type="GO" id="GO:0004016">
    <property type="term" value="F:adenylate cyclase activity"/>
    <property type="evidence" value="ECO:0007669"/>
    <property type="project" value="TreeGrafter"/>
</dbReference>
<dbReference type="CDD" id="cd06170">
    <property type="entry name" value="LuxR_C_like"/>
    <property type="match status" value="1"/>
</dbReference>
<feature type="domain" description="HTH luxR-type" evidence="3">
    <location>
        <begin position="858"/>
        <end position="923"/>
    </location>
</feature>
<dbReference type="SMART" id="SM00382">
    <property type="entry name" value="AAA"/>
    <property type="match status" value="1"/>
</dbReference>
<sequence>MSAADSTTSAWAAPRTLIGRDRECARLSELVTHVRGGGSRSVVVSGEAGIGKTALLDFVAHHANGCTVVRVDGVESEMELAYAGLHQLCAPLLDLLDLIPEPQRDAIGTAFGLTGGRAPDPFLVGLAVLSLLSEASSARPVICLVDDVQWLDETTKAALAFVARRLREDAVGIVFGERDGDDDTALPGVPRLVVEGLPDVSARALLASTLTGPLDERVRERIVAETRGNPLALLQVPFGLKSDEVAGGFGLSGLGALTGRIEQSFRRRLAPMPAATRRLLVVAAAEPGQDAVLIWRAAARLGVGPDDAEPASADGFASFAGLVRFCHPLARSTVYKAAPPDERRAAHQALADATDPAVDPERRAWHRAQAASGLDEEVAAELERTAMLAQARGGCPASAAFLERAAELTPDPALRAERAVAAATAKYEAGAPERALRLLAIAEAGTPDEPLGAQAQLVRARIMSRLRPGDGAPLLAAAARLEPIDHALARETYRDAFYASHIAGRLAEHRMEAVAAATRRSSRSADPIENPFDRILQGVAAVVAEGYRAGAPMVLDGLASLSPTDLASAQAPRWLPFTCLVSFAVWDDDSARKLSTLTIDYARGNGVLSMLHTALMLGAGCRLFEGDIAGAEALSDECELIGEATTIPKPPYGVLMVAAWKGREVDVERVIAEATPFAVERGEGQWLTATGWAEAVLYNGLGRYDRALEAAARGGEHASELALANWALVELVEAAVRSGQPERAIDANRRLSEMAEACGTDWIVGVAARSRALLADGDPAESDYRLAIDRLARTPLRSELARARLLYGEWLRRERRRVDAREQLRAAHDVFDEIGADAFAERTRRELAATGETVHRRAPGAQVELTRQEAQIARLASEGQTNPEIATQLFVSPRTVEWHLRKVFGKLDIASRRELGEALKKADAVAAV</sequence>
<dbReference type="OrthoDB" id="483at2"/>
<dbReference type="SUPFAM" id="SSF46894">
    <property type="entry name" value="C-terminal effector domain of the bipartite response regulators"/>
    <property type="match status" value="1"/>
</dbReference>
<keyword evidence="5" id="KW-1185">Reference proteome</keyword>
<evidence type="ECO:0000256" key="1">
    <source>
        <dbReference type="ARBA" id="ARBA00022741"/>
    </source>
</evidence>
<protein>
    <submittedName>
        <fullName evidence="4">Helix-turn-helix transcriptional regulator</fullName>
    </submittedName>
</protein>
<dbReference type="EMBL" id="CP035491">
    <property type="protein sequence ID" value="QAY73602.1"/>
    <property type="molecule type" value="Genomic_DNA"/>
</dbReference>
<gene>
    <name evidence="4" type="ORF">ET445_09885</name>
</gene>
<keyword evidence="1" id="KW-0547">Nucleotide-binding</keyword>
<dbReference type="GO" id="GO:0006355">
    <property type="term" value="P:regulation of DNA-templated transcription"/>
    <property type="evidence" value="ECO:0007669"/>
    <property type="project" value="InterPro"/>
</dbReference>
<dbReference type="SUPFAM" id="SSF52540">
    <property type="entry name" value="P-loop containing nucleoside triphosphate hydrolases"/>
    <property type="match status" value="1"/>
</dbReference>
<dbReference type="GO" id="GO:0003677">
    <property type="term" value="F:DNA binding"/>
    <property type="evidence" value="ECO:0007669"/>
    <property type="project" value="InterPro"/>
</dbReference>
<dbReference type="Pfam" id="PF00196">
    <property type="entry name" value="GerE"/>
    <property type="match status" value="1"/>
</dbReference>
<dbReference type="InterPro" id="IPR003593">
    <property type="entry name" value="AAA+_ATPase"/>
</dbReference>
<dbReference type="InterPro" id="IPR000792">
    <property type="entry name" value="Tscrpt_reg_LuxR_C"/>
</dbReference>
<keyword evidence="2" id="KW-0067">ATP-binding</keyword>
<reference evidence="4 5" key="1">
    <citation type="submission" date="2019-01" db="EMBL/GenBank/DDBJ databases">
        <title>Genome sequencing of strain FW100M-8.</title>
        <authorList>
            <person name="Heo J."/>
            <person name="Kim S.-J."/>
            <person name="Kim J.-S."/>
            <person name="Hong S.-B."/>
            <person name="Kwon S.-W."/>
        </authorList>
    </citation>
    <scope>NUCLEOTIDE SEQUENCE [LARGE SCALE GENOMIC DNA]</scope>
    <source>
        <strain evidence="4 5">FW100M-8</strain>
    </source>
</reference>
<name>A0A4P6FC49_9MICO</name>